<dbReference type="EMBL" id="KC612026">
    <property type="protein sequence ID" value="AGH59457.1"/>
    <property type="molecule type" value="Genomic_DNA"/>
</dbReference>
<dbReference type="VEuPathDB" id="TriTrypDB:Tb11.v5.0125"/>
<dbReference type="InterPro" id="IPR025932">
    <property type="entry name" value="Trypano_VSG_B_N_dom"/>
</dbReference>
<keyword evidence="3" id="KW-1003">Cell membrane</keyword>
<sequence>INHSTQTSVSRPSQNSTGNSGLPANPEVTHVLLCNPEWRNKFGKTGEGDARHQYKPEDGKEDGLHMKRWANWADAEAELERESQPKQTLKAAQLKFSTKFQRLQYLVSLQPLAEQAAAAVGELQTIQESSAKLTATELKKELKAAAFGAVDKATQPTEANIKISNGAATTRKNLCGDTTASAKAQTIAAFIYCICIGEQTDGGGNVKYCENTQADNNNPGKGLTGVEKATKNLISKCPDSSQEEISSAELLTPAAQFQAKIKTKNQGTYFGTFTANDCGGVSSSGVCVYYKATTKAEQKAARDIPWLQSIKQVATKVQQQQAARHRINGLRRLMAAIKGEAFNLKQEL</sequence>
<feature type="region of interest" description="Disordered" evidence="9">
    <location>
        <begin position="1"/>
        <end position="27"/>
    </location>
</feature>
<evidence type="ECO:0000256" key="7">
    <source>
        <dbReference type="ARBA" id="ARBA00023180"/>
    </source>
</evidence>
<comment type="subcellular location">
    <subcellularLocation>
        <location evidence="2">Cell membrane</location>
        <topology evidence="2">Lipid-anchor</topology>
        <topology evidence="2">GPI-anchor</topology>
    </subcellularLocation>
</comment>
<protein>
    <submittedName>
        <fullName evidence="11">Variant surface glycoprotein 3424</fullName>
    </submittedName>
</protein>
<evidence type="ECO:0000313" key="11">
    <source>
        <dbReference type="EMBL" id="AGH59457.1"/>
    </source>
</evidence>
<dbReference type="AlphaFoldDB" id="M4SXM2"/>
<evidence type="ECO:0000256" key="2">
    <source>
        <dbReference type="ARBA" id="ARBA00004609"/>
    </source>
</evidence>
<keyword evidence="4" id="KW-0336">GPI-anchor</keyword>
<evidence type="ECO:0000256" key="9">
    <source>
        <dbReference type="SAM" id="MobiDB-lite"/>
    </source>
</evidence>
<evidence type="ECO:0000259" key="10">
    <source>
        <dbReference type="Pfam" id="PF13206"/>
    </source>
</evidence>
<reference evidence="11" key="2">
    <citation type="journal article" date="2014" name="Mol. Biochem. Parasitol.">
        <title>Capturing the variant surface glycoprotein repertoire (the VSGnome) of Trypanosoma brucei Lister 427.</title>
        <authorList>
            <person name="Cross G.A."/>
            <person name="Kim H.S."/>
            <person name="Wickstead B."/>
        </authorList>
    </citation>
    <scope>NUCLEOTIDE SEQUENCE</scope>
    <source>
        <strain evidence="11">Lister 427</strain>
    </source>
</reference>
<evidence type="ECO:0000256" key="8">
    <source>
        <dbReference type="ARBA" id="ARBA00023288"/>
    </source>
</evidence>
<feature type="domain" description="Trypanosome variant surface glycoprotein B-type N-terminal" evidence="10">
    <location>
        <begin position="35"/>
        <end position="331"/>
    </location>
</feature>
<organism evidence="11">
    <name type="scientific">Trypanosoma brucei</name>
    <dbReference type="NCBI Taxonomy" id="5691"/>
    <lineage>
        <taxon>Eukaryota</taxon>
        <taxon>Discoba</taxon>
        <taxon>Euglenozoa</taxon>
        <taxon>Kinetoplastea</taxon>
        <taxon>Metakinetoplastina</taxon>
        <taxon>Trypanosomatida</taxon>
        <taxon>Trypanosomatidae</taxon>
        <taxon>Trypanosoma</taxon>
    </lineage>
</organism>
<reference evidence="11" key="1">
    <citation type="submission" date="2013-02" db="EMBL/GenBank/DDBJ databases">
        <authorList>
            <person name="Cross G.A.M."/>
            <person name="Kim H.-S."/>
            <person name="Wickstead B."/>
        </authorList>
    </citation>
    <scope>NUCLEOTIDE SEQUENCE</scope>
    <source>
        <strain evidence="11">Lister 427</strain>
    </source>
</reference>
<evidence type="ECO:0000256" key="3">
    <source>
        <dbReference type="ARBA" id="ARBA00022475"/>
    </source>
</evidence>
<dbReference type="Pfam" id="PF13206">
    <property type="entry name" value="VSG_B"/>
    <property type="match status" value="1"/>
</dbReference>
<dbReference type="VEuPathDB" id="TriTrypDB:Tb427_000527600"/>
<feature type="non-terminal residue" evidence="11">
    <location>
        <position position="1"/>
    </location>
</feature>
<evidence type="ECO:0000256" key="1">
    <source>
        <dbReference type="ARBA" id="ARBA00002523"/>
    </source>
</evidence>
<feature type="region of interest" description="Disordered" evidence="9">
    <location>
        <begin position="42"/>
        <end position="61"/>
    </location>
</feature>
<keyword evidence="7" id="KW-0325">Glycoprotein</keyword>
<evidence type="ECO:0000256" key="5">
    <source>
        <dbReference type="ARBA" id="ARBA00022729"/>
    </source>
</evidence>
<keyword evidence="6" id="KW-0472">Membrane</keyword>
<proteinExistence type="predicted"/>
<dbReference type="GO" id="GO:0098552">
    <property type="term" value="C:side of membrane"/>
    <property type="evidence" value="ECO:0007669"/>
    <property type="project" value="UniProtKB-KW"/>
</dbReference>
<comment type="function">
    <text evidence="1">VSG forms a coat on the surface of the parasite. The trypanosome evades the immune response of the host by expressing a series of antigenically distinct VSGs from an estimated 1000 VSG genes.</text>
</comment>
<accession>M4SXM2</accession>
<evidence type="ECO:0000256" key="6">
    <source>
        <dbReference type="ARBA" id="ARBA00023136"/>
    </source>
</evidence>
<evidence type="ECO:0000256" key="4">
    <source>
        <dbReference type="ARBA" id="ARBA00022622"/>
    </source>
</evidence>
<dbReference type="GO" id="GO:0005886">
    <property type="term" value="C:plasma membrane"/>
    <property type="evidence" value="ECO:0007669"/>
    <property type="project" value="UniProtKB-SubCell"/>
</dbReference>
<feature type="compositionally biased region" description="Polar residues" evidence="9">
    <location>
        <begin position="1"/>
        <end position="22"/>
    </location>
</feature>
<name>M4SXM2_9TRYP</name>
<keyword evidence="8" id="KW-0449">Lipoprotein</keyword>
<keyword evidence="5" id="KW-0732">Signal</keyword>